<evidence type="ECO:0000256" key="4">
    <source>
        <dbReference type="ARBA" id="ARBA00023136"/>
    </source>
</evidence>
<sequence length="595" mass="65722">MHLDDFLKIVGEFGRYQRLQYISICLINMYATFNMLGSVFFTATPSYQCKVPQVYQNVTLAPYNNLSSRLFPPNTSFPTDQDVNRVVPGTCSIVIQNVGNDTENFISAWTGQSDGNRTELPCPEGRTYAKDIYTSTVVSEFDLACGSEWQVSTSKSVFFIGKLIGDIISGVISDRFGRRPSVLLALMVSVLLGIATALIPSMVVYVVSQGIQGVLNGFYFNVAYTIAVEFVGPSKRNSAAISMTYFFTLGYFVLVLFAYFIRDWRHLALALYAPCILFGFFWLTLPESFRWLLSRGRHSEAEKLLRKVARWNKVDVKEGDIQGVLKTSRDAKALAETFTPLDLVRTRRRLAITASMCFIWMVNGMVYYGVSLGTEDLGGNLYVNFTLMGAIEIPAYAFAIYAVNKIGRRTTLIGTMLLGGIGCLVSGCLTSDVHWLIVTFAIIGKMGISASFVIIWLFTAECYPTVMRIIAIGMGSAFARFGSALGPQIMMLKDFVSYLPMVIFGLSAIAAGFLAMLLPETVNRKLPQNIREFDTLLNSAGLFGHCKAVDTESDNDSESFRTEDTPSDPDVDAKLMKNGTPAHSEDCTTSAPNNV</sequence>
<dbReference type="OrthoDB" id="5141738at2759"/>
<evidence type="ECO:0000256" key="3">
    <source>
        <dbReference type="ARBA" id="ARBA00022989"/>
    </source>
</evidence>
<evidence type="ECO:0000256" key="6">
    <source>
        <dbReference type="SAM" id="Phobius"/>
    </source>
</evidence>
<dbReference type="InterPro" id="IPR005828">
    <property type="entry name" value="MFS_sugar_transport-like"/>
</dbReference>
<dbReference type="InParanoid" id="A0A1S3J854"/>
<dbReference type="PROSITE" id="PS00216">
    <property type="entry name" value="SUGAR_TRANSPORT_1"/>
    <property type="match status" value="1"/>
</dbReference>
<dbReference type="Pfam" id="PF00083">
    <property type="entry name" value="Sugar_tr"/>
    <property type="match status" value="1"/>
</dbReference>
<feature type="transmembrane region" description="Helical" evidence="6">
    <location>
        <begin position="20"/>
        <end position="43"/>
    </location>
</feature>
<feature type="transmembrane region" description="Helical" evidence="6">
    <location>
        <begin position="465"/>
        <end position="483"/>
    </location>
</feature>
<dbReference type="InterPro" id="IPR020846">
    <property type="entry name" value="MFS_dom"/>
</dbReference>
<dbReference type="CDD" id="cd17317">
    <property type="entry name" value="MFS_SLC22"/>
    <property type="match status" value="1"/>
</dbReference>
<evidence type="ECO:0000259" key="7">
    <source>
        <dbReference type="PROSITE" id="PS50850"/>
    </source>
</evidence>
<dbReference type="PROSITE" id="PS50850">
    <property type="entry name" value="MFS"/>
    <property type="match status" value="1"/>
</dbReference>
<proteinExistence type="predicted"/>
<evidence type="ECO:0000313" key="9">
    <source>
        <dbReference type="RefSeq" id="XP_013406575.1"/>
    </source>
</evidence>
<protein>
    <submittedName>
        <fullName evidence="9">Organic cation transporter protein-like</fullName>
    </submittedName>
</protein>
<dbReference type="PANTHER" id="PTHR24064">
    <property type="entry name" value="SOLUTE CARRIER FAMILY 22 MEMBER"/>
    <property type="match status" value="1"/>
</dbReference>
<feature type="transmembrane region" description="Helical" evidence="6">
    <location>
        <begin position="213"/>
        <end position="231"/>
    </location>
</feature>
<reference evidence="9" key="1">
    <citation type="submission" date="2025-08" db="UniProtKB">
        <authorList>
            <consortium name="RefSeq"/>
        </authorList>
    </citation>
    <scope>IDENTIFICATION</scope>
    <source>
        <tissue evidence="9">Gonads</tissue>
    </source>
</reference>
<evidence type="ECO:0000256" key="1">
    <source>
        <dbReference type="ARBA" id="ARBA00004141"/>
    </source>
</evidence>
<evidence type="ECO:0000256" key="2">
    <source>
        <dbReference type="ARBA" id="ARBA00022692"/>
    </source>
</evidence>
<feature type="transmembrane region" description="Helical" evidence="6">
    <location>
        <begin position="382"/>
        <end position="403"/>
    </location>
</feature>
<dbReference type="PROSITE" id="PS00217">
    <property type="entry name" value="SUGAR_TRANSPORT_2"/>
    <property type="match status" value="1"/>
</dbReference>
<dbReference type="InterPro" id="IPR005829">
    <property type="entry name" value="Sugar_transporter_CS"/>
</dbReference>
<feature type="domain" description="Major facilitator superfamily (MFS) profile" evidence="7">
    <location>
        <begin position="92"/>
        <end position="522"/>
    </location>
</feature>
<keyword evidence="2 6" id="KW-0812">Transmembrane</keyword>
<dbReference type="GO" id="GO:0022857">
    <property type="term" value="F:transmembrane transporter activity"/>
    <property type="evidence" value="ECO:0007669"/>
    <property type="project" value="InterPro"/>
</dbReference>
<evidence type="ECO:0000313" key="8">
    <source>
        <dbReference type="Proteomes" id="UP000085678"/>
    </source>
</evidence>
<feature type="transmembrane region" description="Helical" evidence="6">
    <location>
        <begin position="435"/>
        <end position="458"/>
    </location>
</feature>
<accession>A0A1S3J854</accession>
<feature type="region of interest" description="Disordered" evidence="5">
    <location>
        <begin position="551"/>
        <end position="595"/>
    </location>
</feature>
<dbReference type="GeneID" id="106171032"/>
<organism evidence="8 9">
    <name type="scientific">Lingula anatina</name>
    <name type="common">Brachiopod</name>
    <name type="synonym">Lingula unguis</name>
    <dbReference type="NCBI Taxonomy" id="7574"/>
    <lineage>
        <taxon>Eukaryota</taxon>
        <taxon>Metazoa</taxon>
        <taxon>Spiralia</taxon>
        <taxon>Lophotrochozoa</taxon>
        <taxon>Brachiopoda</taxon>
        <taxon>Linguliformea</taxon>
        <taxon>Lingulata</taxon>
        <taxon>Lingulida</taxon>
        <taxon>Linguloidea</taxon>
        <taxon>Lingulidae</taxon>
        <taxon>Lingula</taxon>
    </lineage>
</organism>
<keyword evidence="4 6" id="KW-0472">Membrane</keyword>
<name>A0A1S3J854_LINAN</name>
<evidence type="ECO:0000256" key="5">
    <source>
        <dbReference type="SAM" id="MobiDB-lite"/>
    </source>
</evidence>
<feature type="transmembrane region" description="Helical" evidence="6">
    <location>
        <begin position="243"/>
        <end position="261"/>
    </location>
</feature>
<dbReference type="RefSeq" id="XP_013406575.1">
    <property type="nucleotide sequence ID" value="XM_013551121.1"/>
</dbReference>
<dbReference type="AlphaFoldDB" id="A0A1S3J854"/>
<dbReference type="InterPro" id="IPR036259">
    <property type="entry name" value="MFS_trans_sf"/>
</dbReference>
<gene>
    <name evidence="9" type="primary">LOC106171032</name>
</gene>
<comment type="subcellular location">
    <subcellularLocation>
        <location evidence="1">Membrane</location>
        <topology evidence="1">Multi-pass membrane protein</topology>
    </subcellularLocation>
</comment>
<dbReference type="KEGG" id="lak:106171032"/>
<dbReference type="Proteomes" id="UP000085678">
    <property type="component" value="Unplaced"/>
</dbReference>
<dbReference type="SUPFAM" id="SSF103473">
    <property type="entry name" value="MFS general substrate transporter"/>
    <property type="match status" value="1"/>
</dbReference>
<feature type="transmembrane region" description="Helical" evidence="6">
    <location>
        <begin position="350"/>
        <end position="370"/>
    </location>
</feature>
<dbReference type="GO" id="GO:0016020">
    <property type="term" value="C:membrane"/>
    <property type="evidence" value="ECO:0007669"/>
    <property type="project" value="UniProtKB-SubCell"/>
</dbReference>
<dbReference type="Gene3D" id="1.20.1250.20">
    <property type="entry name" value="MFS general substrate transporter like domains"/>
    <property type="match status" value="1"/>
</dbReference>
<feature type="transmembrane region" description="Helical" evidence="6">
    <location>
        <begin position="267"/>
        <end position="285"/>
    </location>
</feature>
<keyword evidence="3 6" id="KW-1133">Transmembrane helix</keyword>
<keyword evidence="8" id="KW-1185">Reference proteome</keyword>
<feature type="transmembrane region" description="Helical" evidence="6">
    <location>
        <begin position="182"/>
        <end position="207"/>
    </location>
</feature>
<feature type="transmembrane region" description="Helical" evidence="6">
    <location>
        <begin position="495"/>
        <end position="518"/>
    </location>
</feature>
<feature type="transmembrane region" description="Helical" evidence="6">
    <location>
        <begin position="410"/>
        <end position="429"/>
    </location>
</feature>